<keyword evidence="3" id="KW-0413">Isomerase</keyword>
<protein>
    <submittedName>
        <fullName evidence="3">Protein disulfide isomerase</fullName>
    </submittedName>
</protein>
<dbReference type="AlphaFoldDB" id="A0A0S1MJ51"/>
<dbReference type="GO" id="GO:0016853">
    <property type="term" value="F:isomerase activity"/>
    <property type="evidence" value="ECO:0007669"/>
    <property type="project" value="UniProtKB-KW"/>
</dbReference>
<evidence type="ECO:0000313" key="3">
    <source>
        <dbReference type="EMBL" id="ALL40915.1"/>
    </source>
</evidence>
<sequence>MSPGWRRRLNGYRNWPRRVLQWLLTSLRSCKSSRTFSRHSILPRKRSRAELKLQRRRLRELQENCSLLTNIFFFFLEFFFFFYKQIKNKNH</sequence>
<accession>A0A0S1MJ51</accession>
<keyword evidence="1" id="KW-0175">Coiled coil</keyword>
<keyword evidence="2" id="KW-0812">Transmembrane</keyword>
<proteinExistence type="evidence at transcript level"/>
<name>A0A0S1MJ51_PHAPC</name>
<reference evidence="3" key="1">
    <citation type="submission" date="2015-07" db="EMBL/GenBank/DDBJ databases">
        <title>Elucidating the P. pachyrhizi secretome and potential effectors.</title>
        <authorList>
            <person name="de Carvalho M.C.C.G."/>
            <person name="Nascimento L.C."/>
            <person name="Darben L.M."/>
            <person name="Polizel-Podanosqui A.M."/>
            <person name="Lopes-Caitar V.S."/>
            <person name="Rocha C.S."/>
            <person name="Qi M."/>
            <person name="Carazolle M."/>
            <person name="Kuwahara M.K."/>
            <person name="Pereira G.A.G."/>
            <person name="Abdelnoor R.V."/>
            <person name="Whitham S.A."/>
            <person name="Marcelino-Guimaraes F.C."/>
        </authorList>
    </citation>
    <scope>NUCLEOTIDE SEQUENCE</scope>
</reference>
<feature type="coiled-coil region" evidence="1">
    <location>
        <begin position="44"/>
        <end position="71"/>
    </location>
</feature>
<keyword evidence="2" id="KW-0472">Membrane</keyword>
<keyword evidence="2" id="KW-1133">Transmembrane helix</keyword>
<feature type="transmembrane region" description="Helical" evidence="2">
    <location>
        <begin position="67"/>
        <end position="83"/>
    </location>
</feature>
<dbReference type="EMBL" id="KT246824">
    <property type="protein sequence ID" value="ALL40915.1"/>
    <property type="molecule type" value="mRNA"/>
</dbReference>
<evidence type="ECO:0000256" key="1">
    <source>
        <dbReference type="SAM" id="Coils"/>
    </source>
</evidence>
<evidence type="ECO:0000256" key="2">
    <source>
        <dbReference type="SAM" id="Phobius"/>
    </source>
</evidence>
<organism evidence="3">
    <name type="scientific">Phakopsora pachyrhizi</name>
    <name type="common">Asian soybean rust disease fungus</name>
    <dbReference type="NCBI Taxonomy" id="170000"/>
    <lineage>
        <taxon>Eukaryota</taxon>
        <taxon>Fungi</taxon>
        <taxon>Dikarya</taxon>
        <taxon>Basidiomycota</taxon>
        <taxon>Pucciniomycotina</taxon>
        <taxon>Pucciniomycetes</taxon>
        <taxon>Pucciniales</taxon>
        <taxon>Phakopsoraceae</taxon>
        <taxon>Phakopsora</taxon>
    </lineage>
</organism>